<feature type="compositionally biased region" description="Low complexity" evidence="1">
    <location>
        <begin position="130"/>
        <end position="139"/>
    </location>
</feature>
<organism evidence="3 4">
    <name type="scientific">Streptomyces avermitilis (strain ATCC 31267 / DSM 46492 / JCM 5070 / NBRC 14893 / NCIMB 12804 / NRRL 8165 / MA-4680)</name>
    <dbReference type="NCBI Taxonomy" id="227882"/>
    <lineage>
        <taxon>Bacteria</taxon>
        <taxon>Bacillati</taxon>
        <taxon>Actinomycetota</taxon>
        <taxon>Actinomycetes</taxon>
        <taxon>Kitasatosporales</taxon>
        <taxon>Streptomycetaceae</taxon>
        <taxon>Streptomyces</taxon>
    </lineage>
</organism>
<reference evidence="3 4" key="2">
    <citation type="journal article" date="2003" name="Nat. Biotechnol.">
        <title>Complete genome sequence and comparative analysis of the industrial microorganism Streptomyces avermitilis.</title>
        <authorList>
            <person name="Ikeda H."/>
            <person name="Ishikawa J."/>
            <person name="Hanamoto A."/>
            <person name="Shinose M."/>
            <person name="Kikuchi H."/>
            <person name="Shiba T."/>
            <person name="Sakaki Y."/>
            <person name="Hattori M."/>
            <person name="Omura S."/>
        </authorList>
    </citation>
    <scope>NUCLEOTIDE SEQUENCE [LARGE SCALE GENOMIC DNA]</scope>
    <source>
        <strain evidence="4">ATCC 31267 / DSM 46492 / JCM 5070 / NBRC 14893 / NCIMB 12804 / NRRL 8165 / MA-4680</strain>
    </source>
</reference>
<feature type="compositionally biased region" description="Basic and acidic residues" evidence="1">
    <location>
        <begin position="115"/>
        <end position="126"/>
    </location>
</feature>
<keyword evidence="4" id="KW-1185">Reference proteome</keyword>
<dbReference type="HOGENOM" id="CLU_933555_0_0_11"/>
<dbReference type="AlphaFoldDB" id="Q82LR5"/>
<name>Q82LR5_STRAW</name>
<accession>Q82LR5</accession>
<evidence type="ECO:0000313" key="3">
    <source>
        <dbReference type="EMBL" id="BAC69656.1"/>
    </source>
</evidence>
<evidence type="ECO:0000313" key="4">
    <source>
        <dbReference type="Proteomes" id="UP000000428"/>
    </source>
</evidence>
<reference evidence="3 4" key="3">
    <citation type="journal article" date="2014" name="J. Ind. Microbiol. Biotechnol.">
        <title>Genome mining of the Streptomyces avermitilis genome and development of genome-minimized hosts for heterologous expression of biosynthetic gene clusters.</title>
        <authorList>
            <person name="Ikeda H."/>
            <person name="Shin-ya K."/>
            <person name="Omura S."/>
        </authorList>
    </citation>
    <scope>NUCLEOTIDE SEQUENCE [LARGE SCALE GENOMIC DNA]</scope>
    <source>
        <strain evidence="4">ATCC 31267 / DSM 46492 / JCM 5070 / NBRC 14893 / NCIMB 12804 / NRRL 8165 / MA-4680</strain>
    </source>
</reference>
<reference evidence="3 4" key="1">
    <citation type="journal article" date="2001" name="Proc. Natl. Acad. Sci. U.S.A.">
        <title>Genome sequence of an industrial microorganism Streptomyces avermitilis: deducing the ability of producing secondary metabolites.</title>
        <authorList>
            <person name="Omura S."/>
            <person name="Ikeda H."/>
            <person name="Ishikawa J."/>
            <person name="Hanamoto A."/>
            <person name="Takahashi C."/>
            <person name="Shinose M."/>
            <person name="Takahashi Y."/>
            <person name="Horikawa H."/>
            <person name="Nakazawa H."/>
            <person name="Osonoe T."/>
            <person name="Kikuchi H."/>
            <person name="Shiba T."/>
            <person name="Sakaki Y."/>
            <person name="Hattori M."/>
        </authorList>
    </citation>
    <scope>NUCLEOTIDE SEQUENCE [LARGE SCALE GENOMIC DNA]</scope>
    <source>
        <strain evidence="4">ATCC 31267 / DSM 46492 / JCM 5070 / NBRC 14893 / NCIMB 12804 / NRRL 8165 / MA-4680</strain>
    </source>
</reference>
<dbReference type="EMBL" id="BA000030">
    <property type="protein sequence ID" value="BAC69656.1"/>
    <property type="molecule type" value="Genomic_DNA"/>
</dbReference>
<evidence type="ECO:0000259" key="2">
    <source>
        <dbReference type="Pfam" id="PF14016"/>
    </source>
</evidence>
<feature type="region of interest" description="Disordered" evidence="1">
    <location>
        <begin position="1"/>
        <end position="32"/>
    </location>
</feature>
<dbReference type="eggNOG" id="ENOG5032UK2">
    <property type="taxonomic scope" value="Bacteria"/>
</dbReference>
<feature type="compositionally biased region" description="Pro residues" evidence="1">
    <location>
        <begin position="140"/>
        <end position="154"/>
    </location>
</feature>
<protein>
    <recommendedName>
        <fullName evidence="2">DUF4232 domain-containing protein</fullName>
    </recommendedName>
</protein>
<sequence>MFVTNARSPRLPGAASPARRSPRTGGISPFTAETRISRATTNATTKPGAPVAGPNWCCSPASRAWWRRGASGVTPCAETACHHRRVIAIRPKPARCAALACLLALAASGCGLSAELDRERNPERRPTPSPTRAAPSPTRAAPPPASATPGPSPVVPVQQERGCPPSGLRFDSGPVDAAMGLRAMTLTLTNCGKRSYEVNGYPSVRVLDERGTPLTGVRTVEGTDKVFMAPQDPGPEPLTLAPGETARAGLYWRMGAEDGTYLRVAPKTGRDAMNVRPQEPLDIGPENTLGTTAWAPAS</sequence>
<dbReference type="Pfam" id="PF14016">
    <property type="entry name" value="DUF4232"/>
    <property type="match status" value="1"/>
</dbReference>
<evidence type="ECO:0000256" key="1">
    <source>
        <dbReference type="SAM" id="MobiDB-lite"/>
    </source>
</evidence>
<dbReference type="InterPro" id="IPR025326">
    <property type="entry name" value="DUF4232"/>
</dbReference>
<feature type="region of interest" description="Disordered" evidence="1">
    <location>
        <begin position="115"/>
        <end position="168"/>
    </location>
</feature>
<gene>
    <name evidence="3" type="ORF">SAVERM_1945</name>
</gene>
<dbReference type="KEGG" id="sma:SAVERM_1945"/>
<dbReference type="Proteomes" id="UP000000428">
    <property type="component" value="Chromosome"/>
</dbReference>
<feature type="domain" description="DUF4232" evidence="2">
    <location>
        <begin position="163"/>
        <end position="294"/>
    </location>
</feature>
<proteinExistence type="predicted"/>